<name>A0A085NAH5_9BILA</name>
<dbReference type="AlphaFoldDB" id="A0A085NAH5"/>
<organism evidence="2">
    <name type="scientific">Trichuris suis</name>
    <name type="common">pig whipworm</name>
    <dbReference type="NCBI Taxonomy" id="68888"/>
    <lineage>
        <taxon>Eukaryota</taxon>
        <taxon>Metazoa</taxon>
        <taxon>Ecdysozoa</taxon>
        <taxon>Nematoda</taxon>
        <taxon>Enoplea</taxon>
        <taxon>Dorylaimia</taxon>
        <taxon>Trichinellida</taxon>
        <taxon>Trichuridae</taxon>
        <taxon>Trichuris</taxon>
    </lineage>
</organism>
<dbReference type="Proteomes" id="UP000030764">
    <property type="component" value="Unassembled WGS sequence"/>
</dbReference>
<evidence type="ECO:0000313" key="1">
    <source>
        <dbReference type="EMBL" id="KFD53440.1"/>
    </source>
</evidence>
<accession>A0A085NAH5</accession>
<proteinExistence type="predicted"/>
<dbReference type="EMBL" id="KL363217">
    <property type="protein sequence ID" value="KFD53440.1"/>
    <property type="molecule type" value="Genomic_DNA"/>
</dbReference>
<evidence type="ECO:0000313" key="2">
    <source>
        <dbReference type="EMBL" id="KFD66471.1"/>
    </source>
</evidence>
<reference evidence="2 3" key="1">
    <citation type="journal article" date="2014" name="Nat. Genet.">
        <title>Genome and transcriptome of the porcine whipworm Trichuris suis.</title>
        <authorList>
            <person name="Jex A.R."/>
            <person name="Nejsum P."/>
            <person name="Schwarz E.M."/>
            <person name="Hu L."/>
            <person name="Young N.D."/>
            <person name="Hall R.S."/>
            <person name="Korhonen P.K."/>
            <person name="Liao S."/>
            <person name="Thamsborg S."/>
            <person name="Xia J."/>
            <person name="Xu P."/>
            <person name="Wang S."/>
            <person name="Scheerlinck J.P."/>
            <person name="Hofmann A."/>
            <person name="Sternberg P.W."/>
            <person name="Wang J."/>
            <person name="Gasser R.B."/>
        </authorList>
    </citation>
    <scope>NUCLEOTIDE SEQUENCE [LARGE SCALE GENOMIC DNA]</scope>
    <source>
        <strain evidence="2">DCEP-RM93F</strain>
        <strain evidence="1">DCEP-RM93M</strain>
    </source>
</reference>
<dbReference type="Proteomes" id="UP000030758">
    <property type="component" value="Unassembled WGS sequence"/>
</dbReference>
<keyword evidence="3" id="KW-1185">Reference proteome</keyword>
<sequence length="82" mass="9509">MPDDNILLRAKRRLEQVVSVSGRQLQFASLLHCYCRWSESGTDQLGNEIAKENFQSKPMRYSYANAQGCVFLKNEIKWHFGV</sequence>
<dbReference type="EMBL" id="KL367524">
    <property type="protein sequence ID" value="KFD66471.1"/>
    <property type="molecule type" value="Genomic_DNA"/>
</dbReference>
<protein>
    <submittedName>
        <fullName evidence="2">Uncharacterized protein</fullName>
    </submittedName>
</protein>
<evidence type="ECO:0000313" key="3">
    <source>
        <dbReference type="Proteomes" id="UP000030764"/>
    </source>
</evidence>
<gene>
    <name evidence="1" type="ORF">M513_05704</name>
    <name evidence="2" type="ORF">M514_05704</name>
</gene>